<dbReference type="Gene3D" id="3.90.1510.10">
    <property type="entry name" value="Glycerate kinase, domain 2"/>
    <property type="match status" value="1"/>
</dbReference>
<comment type="similarity">
    <text evidence="1 4">Belongs to the glycerate kinase type-1 family.</text>
</comment>
<dbReference type="AlphaFoldDB" id="A0A2U2BAM0"/>
<dbReference type="InterPro" id="IPR004381">
    <property type="entry name" value="Glycerate_kinase"/>
</dbReference>
<dbReference type="GO" id="GO:0008887">
    <property type="term" value="F:glycerate kinase activity"/>
    <property type="evidence" value="ECO:0007669"/>
    <property type="project" value="UniProtKB-UniRule"/>
</dbReference>
<organism evidence="5 6">
    <name type="scientific">Marinilabilia rubra</name>
    <dbReference type="NCBI Taxonomy" id="2162893"/>
    <lineage>
        <taxon>Bacteria</taxon>
        <taxon>Pseudomonadati</taxon>
        <taxon>Bacteroidota</taxon>
        <taxon>Bacteroidia</taxon>
        <taxon>Marinilabiliales</taxon>
        <taxon>Marinilabiliaceae</taxon>
        <taxon>Marinilabilia</taxon>
    </lineage>
</organism>
<sequence>MKILVAPDSFKGSISSIDAAKAIKKGLNNQDKTLFCDLFPLSDGGEGTLSTIQTFWKGDLIKETVIDALGSSVSAVRGSYNDGKVSVIELAQASGLGRLSEKLPLEASTYGTGLQIKNALETGAEEIILTLGGSATVDGGAGLFSALRVRLLDENGYDILQGSNPLCVFKQLDFSGLSDRFSRVKWTILADVDNPVFGRNGGIRTYGPQKGLSEKQIVELEQKMREWVNILTGQSDPEIVKIPGSGAAGAAALPFLAKGNALVENGFDWISKTFGLEKLIDDCDVVITGEGRLDYQTAMGKGPGKLASLARQKGKKTIAVVGRQEIETDLFDHVVSLQQFSNDASTLMARPALFLEKAGGDLVKLLNSF</sequence>
<evidence type="ECO:0000313" key="6">
    <source>
        <dbReference type="Proteomes" id="UP000244956"/>
    </source>
</evidence>
<dbReference type="GO" id="GO:0031388">
    <property type="term" value="P:organic acid phosphorylation"/>
    <property type="evidence" value="ECO:0007669"/>
    <property type="project" value="UniProtKB-UniRule"/>
</dbReference>
<dbReference type="Gene3D" id="3.40.50.10350">
    <property type="entry name" value="Glycerate kinase, domain 1"/>
    <property type="match status" value="1"/>
</dbReference>
<evidence type="ECO:0000256" key="2">
    <source>
        <dbReference type="ARBA" id="ARBA00022679"/>
    </source>
</evidence>
<dbReference type="Proteomes" id="UP000244956">
    <property type="component" value="Unassembled WGS sequence"/>
</dbReference>
<reference evidence="5 6" key="1">
    <citation type="submission" date="2018-05" db="EMBL/GenBank/DDBJ databases">
        <title>Marinilabilia rubrum sp. nov., isolated from saltern sediment.</title>
        <authorList>
            <person name="Zhang R."/>
        </authorList>
    </citation>
    <scope>NUCLEOTIDE SEQUENCE [LARGE SCALE GENOMIC DNA]</scope>
    <source>
        <strain evidence="5 6">WTE16</strain>
    </source>
</reference>
<name>A0A2U2BAM0_9BACT</name>
<protein>
    <submittedName>
        <fullName evidence="5">Glycerate kinase</fullName>
    </submittedName>
</protein>
<dbReference type="InterPro" id="IPR018193">
    <property type="entry name" value="Glyc_kinase_flavodox-like_fold"/>
</dbReference>
<dbReference type="EMBL" id="QEWP01000004">
    <property type="protein sequence ID" value="PWE00114.1"/>
    <property type="molecule type" value="Genomic_DNA"/>
</dbReference>
<keyword evidence="6" id="KW-1185">Reference proteome</keyword>
<comment type="caution">
    <text evidence="5">The sequence shown here is derived from an EMBL/GenBank/DDBJ whole genome shotgun (WGS) entry which is preliminary data.</text>
</comment>
<proteinExistence type="inferred from homology"/>
<dbReference type="PIRSF" id="PIRSF006078">
    <property type="entry name" value="GlxK"/>
    <property type="match status" value="1"/>
</dbReference>
<dbReference type="PANTHER" id="PTHR21599:SF0">
    <property type="entry name" value="GLYCERATE KINASE"/>
    <property type="match status" value="1"/>
</dbReference>
<evidence type="ECO:0000256" key="1">
    <source>
        <dbReference type="ARBA" id="ARBA00006284"/>
    </source>
</evidence>
<dbReference type="InterPro" id="IPR018197">
    <property type="entry name" value="Glycerate_kinase_RE-like"/>
</dbReference>
<dbReference type="Pfam" id="PF02595">
    <property type="entry name" value="Gly_kinase"/>
    <property type="match status" value="1"/>
</dbReference>
<dbReference type="NCBIfam" id="TIGR00045">
    <property type="entry name" value="glycerate kinase"/>
    <property type="match status" value="1"/>
</dbReference>
<dbReference type="OrthoDB" id="9774290at2"/>
<evidence type="ECO:0000256" key="3">
    <source>
        <dbReference type="ARBA" id="ARBA00022777"/>
    </source>
</evidence>
<keyword evidence="3 4" id="KW-0418">Kinase</keyword>
<dbReference type="SUPFAM" id="SSF110738">
    <property type="entry name" value="Glycerate kinase I"/>
    <property type="match status" value="1"/>
</dbReference>
<gene>
    <name evidence="5" type="ORF">DDZ16_07080</name>
</gene>
<dbReference type="PANTHER" id="PTHR21599">
    <property type="entry name" value="GLYCERATE KINASE"/>
    <property type="match status" value="1"/>
</dbReference>
<accession>A0A2U2BAM0</accession>
<dbReference type="InterPro" id="IPR036129">
    <property type="entry name" value="Glycerate_kinase_sf"/>
</dbReference>
<evidence type="ECO:0000256" key="4">
    <source>
        <dbReference type="PIRNR" id="PIRNR006078"/>
    </source>
</evidence>
<evidence type="ECO:0000313" key="5">
    <source>
        <dbReference type="EMBL" id="PWE00114.1"/>
    </source>
</evidence>
<keyword evidence="2 4" id="KW-0808">Transferase</keyword>
<dbReference type="RefSeq" id="WP_109263737.1">
    <property type="nucleotide sequence ID" value="NZ_QEWP01000004.1"/>
</dbReference>